<evidence type="ECO:0000256" key="1">
    <source>
        <dbReference type="SAM" id="MobiDB-lite"/>
    </source>
</evidence>
<reference evidence="2 3" key="1">
    <citation type="journal article" date="2015" name="Genome Biol. Evol.">
        <title>Phylogenomic analyses indicate that early fungi evolved digesting cell walls of algal ancestors of land plants.</title>
        <authorList>
            <person name="Chang Y."/>
            <person name="Wang S."/>
            <person name="Sekimoto S."/>
            <person name="Aerts A.L."/>
            <person name="Choi C."/>
            <person name="Clum A."/>
            <person name="LaButti K.M."/>
            <person name="Lindquist E.A."/>
            <person name="Yee Ngan C."/>
            <person name="Ohm R.A."/>
            <person name="Salamov A.A."/>
            <person name="Grigoriev I.V."/>
            <person name="Spatafora J.W."/>
            <person name="Berbee M.L."/>
        </authorList>
    </citation>
    <scope>NUCLEOTIDE SEQUENCE [LARGE SCALE GENOMIC DNA]</scope>
    <source>
        <strain evidence="2 3">NRRL 28638</strain>
    </source>
</reference>
<sequence>MLTSSVNNFRSIFEDMSQMVEDIIDTESRIVSYNLPKQKKAPKPVMNLDTADLLLTQPNISEKLRITMEERMPPSRFSSFIPDQIPKIKLNNKQKRRRRTPSSKRAKKSTDPLKEFLDDELYKSPAVSSKSSKPRLNKPIIQAPPSPVPELEDELPLCNPFLSDECCLDDTDLEEVPPVPLTMYSFFQFPLEEDIDSFSTSTIDDCTNSDCSELDSLYSSSSSSSESDSMLNSPPPSNLCHLAAYSPLNSDFSLSPRFKLRLSRDKLIASIDQRERAYLITYANQLLESRSQISLSDSQSTSNDDVLSTSSKLTNSNSLYFDETEDLRYTGSYIRDLNGICTPLTKTELDLKEERNLVLKHLDNYVKGRDIRGNSLSWLMLSLEFRMINSNKIVRPLKPRAYLPKRLQEFKRNLSPLRKEIKY</sequence>
<organism evidence="2 3">
    <name type="scientific">Conidiobolus coronatus (strain ATCC 28846 / CBS 209.66 / NRRL 28638)</name>
    <name type="common">Delacroixia coronata</name>
    <dbReference type="NCBI Taxonomy" id="796925"/>
    <lineage>
        <taxon>Eukaryota</taxon>
        <taxon>Fungi</taxon>
        <taxon>Fungi incertae sedis</taxon>
        <taxon>Zoopagomycota</taxon>
        <taxon>Entomophthoromycotina</taxon>
        <taxon>Entomophthoromycetes</taxon>
        <taxon>Entomophthorales</taxon>
        <taxon>Ancylistaceae</taxon>
        <taxon>Conidiobolus</taxon>
    </lineage>
</organism>
<gene>
    <name evidence="2" type="ORF">CONCODRAFT_18789</name>
</gene>
<dbReference type="STRING" id="796925.A0A137P1Q3"/>
<dbReference type="OrthoDB" id="5573882at2759"/>
<feature type="region of interest" description="Disordered" evidence="1">
    <location>
        <begin position="126"/>
        <end position="151"/>
    </location>
</feature>
<keyword evidence="3" id="KW-1185">Reference proteome</keyword>
<dbReference type="AlphaFoldDB" id="A0A137P1Q3"/>
<dbReference type="Proteomes" id="UP000070444">
    <property type="component" value="Unassembled WGS sequence"/>
</dbReference>
<evidence type="ECO:0000313" key="3">
    <source>
        <dbReference type="Proteomes" id="UP000070444"/>
    </source>
</evidence>
<proteinExistence type="predicted"/>
<evidence type="ECO:0000313" key="2">
    <source>
        <dbReference type="EMBL" id="KXN68814.1"/>
    </source>
</evidence>
<feature type="region of interest" description="Disordered" evidence="1">
    <location>
        <begin position="88"/>
        <end position="111"/>
    </location>
</feature>
<name>A0A137P1Q3_CONC2</name>
<accession>A0A137P1Q3</accession>
<feature type="compositionally biased region" description="Basic residues" evidence="1">
    <location>
        <begin position="90"/>
        <end position="107"/>
    </location>
</feature>
<protein>
    <submittedName>
        <fullName evidence="2">Uncharacterized protein</fullName>
    </submittedName>
</protein>
<dbReference type="EMBL" id="KQ964560">
    <property type="protein sequence ID" value="KXN68814.1"/>
    <property type="molecule type" value="Genomic_DNA"/>
</dbReference>